<dbReference type="Gramene" id="OPUNC11G06090.1">
    <property type="protein sequence ID" value="OPUNC11G06090.1"/>
    <property type="gene ID" value="OPUNC11G06090"/>
</dbReference>
<evidence type="ECO:0000313" key="1">
    <source>
        <dbReference type="EnsemblPlants" id="OPUNC11G06090.1"/>
    </source>
</evidence>
<proteinExistence type="predicted"/>
<accession>A0A0E0MDM5</accession>
<reference evidence="1" key="2">
    <citation type="submission" date="2018-05" db="EMBL/GenBank/DDBJ databases">
        <title>OpunRS2 (Oryza punctata Reference Sequence Version 2).</title>
        <authorList>
            <person name="Zhang J."/>
            <person name="Kudrna D."/>
            <person name="Lee S."/>
            <person name="Talag J."/>
            <person name="Welchert J."/>
            <person name="Wing R.A."/>
        </authorList>
    </citation>
    <scope>NUCLEOTIDE SEQUENCE [LARGE SCALE GENOMIC DNA]</scope>
</reference>
<sequence>MPSDPQALTWLGTSPDLNNESSKELLDLNDRTLVLKTRYSIGHPNEALTVHYHSRKAWNSADDRKLHGQFEASCCSPIIACLVGAGSVGLKRLMVTQCDP</sequence>
<protein>
    <submittedName>
        <fullName evidence="1">Uncharacterized protein</fullName>
    </submittedName>
</protein>
<dbReference type="Proteomes" id="UP000026962">
    <property type="component" value="Chromosome 11"/>
</dbReference>
<reference evidence="1" key="1">
    <citation type="submission" date="2015-04" db="UniProtKB">
        <authorList>
            <consortium name="EnsemblPlants"/>
        </authorList>
    </citation>
    <scope>IDENTIFICATION</scope>
</reference>
<keyword evidence="2" id="KW-1185">Reference proteome</keyword>
<dbReference type="EnsemblPlants" id="OPUNC11G06090.1">
    <property type="protein sequence ID" value="OPUNC11G06090.1"/>
    <property type="gene ID" value="OPUNC11G06090"/>
</dbReference>
<organism evidence="1">
    <name type="scientific">Oryza punctata</name>
    <name type="common">Red rice</name>
    <dbReference type="NCBI Taxonomy" id="4537"/>
    <lineage>
        <taxon>Eukaryota</taxon>
        <taxon>Viridiplantae</taxon>
        <taxon>Streptophyta</taxon>
        <taxon>Embryophyta</taxon>
        <taxon>Tracheophyta</taxon>
        <taxon>Spermatophyta</taxon>
        <taxon>Magnoliopsida</taxon>
        <taxon>Liliopsida</taxon>
        <taxon>Poales</taxon>
        <taxon>Poaceae</taxon>
        <taxon>BOP clade</taxon>
        <taxon>Oryzoideae</taxon>
        <taxon>Oryzeae</taxon>
        <taxon>Oryzinae</taxon>
        <taxon>Oryza</taxon>
    </lineage>
</organism>
<dbReference type="HOGENOM" id="CLU_2310680_0_0_1"/>
<dbReference type="AlphaFoldDB" id="A0A0E0MDM5"/>
<name>A0A0E0MDM5_ORYPU</name>
<evidence type="ECO:0000313" key="2">
    <source>
        <dbReference type="Proteomes" id="UP000026962"/>
    </source>
</evidence>